<evidence type="ECO:0000313" key="5">
    <source>
        <dbReference type="Proteomes" id="UP000499080"/>
    </source>
</evidence>
<dbReference type="CDD" id="cd22421">
    <property type="entry name" value="KH-I_BICC1_rpt2"/>
    <property type="match status" value="1"/>
</dbReference>
<accession>A0A4Y2KSK2</accession>
<evidence type="ECO:0000259" key="3">
    <source>
        <dbReference type="SMART" id="SM00322"/>
    </source>
</evidence>
<evidence type="ECO:0000313" key="4">
    <source>
        <dbReference type="EMBL" id="GBN05534.1"/>
    </source>
</evidence>
<dbReference type="OrthoDB" id="271862at2759"/>
<proteinExistence type="predicted"/>
<protein>
    <submittedName>
        <fullName evidence="4">Protein bicaudal C 1</fullName>
    </submittedName>
</protein>
<keyword evidence="1" id="KW-0677">Repeat</keyword>
<dbReference type="PANTHER" id="PTHR10627:SF69">
    <property type="entry name" value="PROTEIN BICAUDAL C"/>
    <property type="match status" value="1"/>
</dbReference>
<dbReference type="Proteomes" id="UP000499080">
    <property type="component" value="Unassembled WGS sequence"/>
</dbReference>
<dbReference type="InterPro" id="IPR004087">
    <property type="entry name" value="KH_dom"/>
</dbReference>
<dbReference type="GO" id="GO:0003723">
    <property type="term" value="F:RNA binding"/>
    <property type="evidence" value="ECO:0007669"/>
    <property type="project" value="UniProtKB-UniRule"/>
</dbReference>
<dbReference type="PANTHER" id="PTHR10627">
    <property type="entry name" value="SCP160"/>
    <property type="match status" value="1"/>
</dbReference>
<feature type="non-terminal residue" evidence="4">
    <location>
        <position position="462"/>
    </location>
</feature>
<organism evidence="4 5">
    <name type="scientific">Araneus ventricosus</name>
    <name type="common">Orbweaver spider</name>
    <name type="synonym">Epeira ventricosa</name>
    <dbReference type="NCBI Taxonomy" id="182803"/>
    <lineage>
        <taxon>Eukaryota</taxon>
        <taxon>Metazoa</taxon>
        <taxon>Ecdysozoa</taxon>
        <taxon>Arthropoda</taxon>
        <taxon>Chelicerata</taxon>
        <taxon>Arachnida</taxon>
        <taxon>Araneae</taxon>
        <taxon>Araneomorphae</taxon>
        <taxon>Entelegynae</taxon>
        <taxon>Araneoidea</taxon>
        <taxon>Araneidae</taxon>
        <taxon>Araneus</taxon>
    </lineage>
</organism>
<dbReference type="InterPro" id="IPR004088">
    <property type="entry name" value="KH_dom_type_1"/>
</dbReference>
<feature type="domain" description="K Homology" evidence="3">
    <location>
        <begin position="6"/>
        <end position="73"/>
    </location>
</feature>
<feature type="domain" description="K Homology" evidence="3">
    <location>
        <begin position="77"/>
        <end position="150"/>
    </location>
</feature>
<evidence type="ECO:0000256" key="2">
    <source>
        <dbReference type="PROSITE-ProRule" id="PRU00117"/>
    </source>
</evidence>
<name>A0A4Y2KSK2_ARAVE</name>
<dbReference type="InterPro" id="IPR036612">
    <property type="entry name" value="KH_dom_type_1_sf"/>
</dbReference>
<keyword evidence="5" id="KW-1185">Reference proteome</keyword>
<dbReference type="SMART" id="SM00322">
    <property type="entry name" value="KH"/>
    <property type="match status" value="3"/>
</dbReference>
<sequence length="462" mass="51799">MEIVIKLDRLKLPNASNSPAENIFQEISKETGASLVWESGSKTIPVRREPCIKISGGEENVSKAKEMLLERLEVQSNRVVMKMEVTHLEHPSLIGKGGKLIKKVMEATGCHIHFPDANKVNKLEKKNQVSIYGDPTNVERARVMIRALIPIQIHFQVPETSFDTQALNGTHPNYDCSLSGTKFVGSYNGLLLYSPPGQSNIVIIRCNQDQFSKLRKDITMLMEYICCTKGANLPPVHMMTDIMQQHHEFVKGPNNSNIEGIVKRTGAKITFPDNKSLMSEKRSITISGSLDSVYVAWLEIMNYLPVNVSFDVNATRETKGEYMDFLRDLGIALFTRPNPKYYIKNVNLKGPEKFSKQMLQYRQHLLHLPSLCFKAEIEDINLASNFLASLIEYFQSLAVNAIPSSVTNIMSRNIGFETLQQLTQGLNSTSSHKQLLAITDNSLIPVISKGSIEAGYYITSTK</sequence>
<evidence type="ECO:0000256" key="1">
    <source>
        <dbReference type="ARBA" id="ARBA00022737"/>
    </source>
</evidence>
<dbReference type="InterPro" id="IPR047554">
    <property type="entry name" value="BICC1_KH-I_rpt2"/>
</dbReference>
<comment type="caution">
    <text evidence="4">The sequence shown here is derived from an EMBL/GenBank/DDBJ whole genome shotgun (WGS) entry which is preliminary data.</text>
</comment>
<dbReference type="GO" id="GO:0010468">
    <property type="term" value="P:regulation of gene expression"/>
    <property type="evidence" value="ECO:0007669"/>
    <property type="project" value="UniProtKB-ARBA"/>
</dbReference>
<dbReference type="PROSITE" id="PS50084">
    <property type="entry name" value="KH_TYPE_1"/>
    <property type="match status" value="2"/>
</dbReference>
<dbReference type="AlphaFoldDB" id="A0A4Y2KSK2"/>
<gene>
    <name evidence="4" type="primary">BICC1_2</name>
    <name evidence="4" type="ORF">AVEN_163779_1</name>
</gene>
<dbReference type="SUPFAM" id="SSF54791">
    <property type="entry name" value="Eukaryotic type KH-domain (KH-domain type I)"/>
    <property type="match status" value="2"/>
</dbReference>
<dbReference type="Pfam" id="PF00013">
    <property type="entry name" value="KH_1"/>
    <property type="match status" value="2"/>
</dbReference>
<feature type="domain" description="K Homology" evidence="3">
    <location>
        <begin position="234"/>
        <end position="305"/>
    </location>
</feature>
<dbReference type="EMBL" id="BGPR01004977">
    <property type="protein sequence ID" value="GBN05534.1"/>
    <property type="molecule type" value="Genomic_DNA"/>
</dbReference>
<dbReference type="GO" id="GO:0005737">
    <property type="term" value="C:cytoplasm"/>
    <property type="evidence" value="ECO:0007669"/>
    <property type="project" value="TreeGrafter"/>
</dbReference>
<dbReference type="Gene3D" id="3.30.310.270">
    <property type="match status" value="2"/>
</dbReference>
<reference evidence="4 5" key="1">
    <citation type="journal article" date="2019" name="Sci. Rep.">
        <title>Orb-weaving spider Araneus ventricosus genome elucidates the spidroin gene catalogue.</title>
        <authorList>
            <person name="Kono N."/>
            <person name="Nakamura H."/>
            <person name="Ohtoshi R."/>
            <person name="Moran D.A.P."/>
            <person name="Shinohara A."/>
            <person name="Yoshida Y."/>
            <person name="Fujiwara M."/>
            <person name="Mori M."/>
            <person name="Tomita M."/>
            <person name="Arakawa K."/>
        </authorList>
    </citation>
    <scope>NUCLEOTIDE SEQUENCE [LARGE SCALE GENOMIC DNA]</scope>
</reference>
<keyword evidence="2" id="KW-0694">RNA-binding</keyword>